<dbReference type="Proteomes" id="UP000024816">
    <property type="component" value="Unassembled WGS sequence"/>
</dbReference>
<dbReference type="InterPro" id="IPR051206">
    <property type="entry name" value="NAMLAA_amidase_2"/>
</dbReference>
<dbReference type="RefSeq" id="WP_035577259.1">
    <property type="nucleotide sequence ID" value="NZ_ARYJ01000001.1"/>
</dbReference>
<dbReference type="GO" id="GO:0009254">
    <property type="term" value="P:peptidoglycan turnover"/>
    <property type="evidence" value="ECO:0007669"/>
    <property type="project" value="TreeGrafter"/>
</dbReference>
<dbReference type="Gene3D" id="1.10.101.10">
    <property type="entry name" value="PGBD-like superfamily/PGBD"/>
    <property type="match status" value="1"/>
</dbReference>
<reference evidence="7 8" key="1">
    <citation type="journal article" date="2014" name="Antonie Van Leeuwenhoek">
        <title>Hyphomonas beringensis sp. nov. and Hyphomonas chukchiensis sp. nov., isolated from surface seawater of the Bering Sea and Chukchi Sea.</title>
        <authorList>
            <person name="Li C."/>
            <person name="Lai Q."/>
            <person name="Li G."/>
            <person name="Dong C."/>
            <person name="Wang J."/>
            <person name="Liao Y."/>
            <person name="Shao Z."/>
        </authorList>
    </citation>
    <scope>NUCLEOTIDE SEQUENCE [LARGE SCALE GENOMIC DNA]</scope>
    <source>
        <strain evidence="7 8">VP2</strain>
    </source>
</reference>
<dbReference type="InterPro" id="IPR036505">
    <property type="entry name" value="Amidase/PGRP_sf"/>
</dbReference>
<dbReference type="GO" id="GO:0019867">
    <property type="term" value="C:outer membrane"/>
    <property type="evidence" value="ECO:0007669"/>
    <property type="project" value="TreeGrafter"/>
</dbReference>
<dbReference type="SUPFAM" id="SSF55846">
    <property type="entry name" value="N-acetylmuramoyl-L-alanine amidase-like"/>
    <property type="match status" value="1"/>
</dbReference>
<dbReference type="InterPro" id="IPR036365">
    <property type="entry name" value="PGBD-like_sf"/>
</dbReference>
<evidence type="ECO:0000256" key="4">
    <source>
        <dbReference type="ARBA" id="ARBA00022801"/>
    </source>
</evidence>
<dbReference type="eggNOG" id="COG3023">
    <property type="taxonomic scope" value="Bacteria"/>
</dbReference>
<dbReference type="Gene3D" id="3.40.80.10">
    <property type="entry name" value="Peptidoglycan recognition protein-like"/>
    <property type="match status" value="1"/>
</dbReference>
<dbReference type="InterPro" id="IPR002502">
    <property type="entry name" value="Amidase_domain"/>
</dbReference>
<dbReference type="STRING" id="1280952.HJA_01375"/>
<dbReference type="EC" id="3.5.1.28" evidence="3"/>
<dbReference type="SMART" id="SM00644">
    <property type="entry name" value="Ami_2"/>
    <property type="match status" value="1"/>
</dbReference>
<sequence>MDITSSPSPNFDERKHPVDMLVLHYTGMETGQAAFDQLRNPDAKVSSHYLLWEDGRVDQLVAEDRRAWHAGVSSWQGEEDLNSRSIGIEIVNGGHDFPLPDGSLPPYPRAQIDALIGLCRKILAAHDIPQTRIVGHSDIAPLRKQDPGEHFPWEQLARAGIGLWPDGTGPADGPGLAPGETGPDVEKLQATLAGIGYGIAETGIFDPLTEAVVRAFQRRWRPGRVTGTADFETLRRIAAVHTLYTAD</sequence>
<evidence type="ECO:0000256" key="1">
    <source>
        <dbReference type="ARBA" id="ARBA00001561"/>
    </source>
</evidence>
<dbReference type="InterPro" id="IPR002477">
    <property type="entry name" value="Peptidoglycan-bd-like"/>
</dbReference>
<accession>A0A059FKL1</accession>
<evidence type="ECO:0000256" key="5">
    <source>
        <dbReference type="ARBA" id="ARBA00023316"/>
    </source>
</evidence>
<comment type="catalytic activity">
    <reaction evidence="1">
        <text>Hydrolyzes the link between N-acetylmuramoyl residues and L-amino acid residues in certain cell-wall glycopeptides.</text>
        <dbReference type="EC" id="3.5.1.28"/>
    </reaction>
</comment>
<dbReference type="CDD" id="cd06583">
    <property type="entry name" value="PGRP"/>
    <property type="match status" value="1"/>
</dbReference>
<name>A0A059FKL1_9PROT</name>
<dbReference type="OrthoDB" id="9794842at2"/>
<dbReference type="AlphaFoldDB" id="A0A059FKL1"/>
<keyword evidence="4" id="KW-0378">Hydrolase</keyword>
<dbReference type="GO" id="GO:0071555">
    <property type="term" value="P:cell wall organization"/>
    <property type="evidence" value="ECO:0007669"/>
    <property type="project" value="UniProtKB-KW"/>
</dbReference>
<proteinExistence type="inferred from homology"/>
<dbReference type="InterPro" id="IPR036366">
    <property type="entry name" value="PGBDSf"/>
</dbReference>
<evidence type="ECO:0000313" key="7">
    <source>
        <dbReference type="EMBL" id="KCZ91147.1"/>
    </source>
</evidence>
<dbReference type="GO" id="GO:0008745">
    <property type="term" value="F:N-acetylmuramoyl-L-alanine amidase activity"/>
    <property type="evidence" value="ECO:0007669"/>
    <property type="project" value="UniProtKB-EC"/>
</dbReference>
<gene>
    <name evidence="7" type="ORF">HJA_01375</name>
</gene>
<evidence type="ECO:0000313" key="8">
    <source>
        <dbReference type="Proteomes" id="UP000024816"/>
    </source>
</evidence>
<dbReference type="Pfam" id="PF01471">
    <property type="entry name" value="PG_binding_1"/>
    <property type="match status" value="1"/>
</dbReference>
<keyword evidence="8" id="KW-1185">Reference proteome</keyword>
<evidence type="ECO:0000256" key="3">
    <source>
        <dbReference type="ARBA" id="ARBA00011901"/>
    </source>
</evidence>
<evidence type="ECO:0000259" key="6">
    <source>
        <dbReference type="SMART" id="SM00644"/>
    </source>
</evidence>
<dbReference type="PANTHER" id="PTHR30417">
    <property type="entry name" value="N-ACETYLMURAMOYL-L-ALANINE AMIDASE AMID"/>
    <property type="match status" value="1"/>
</dbReference>
<dbReference type="SUPFAM" id="SSF47090">
    <property type="entry name" value="PGBD-like"/>
    <property type="match status" value="1"/>
</dbReference>
<protein>
    <recommendedName>
        <fullName evidence="3">N-acetylmuramoyl-L-alanine amidase</fullName>
        <ecNumber evidence="3">3.5.1.28</ecNumber>
    </recommendedName>
</protein>
<dbReference type="GO" id="GO:0009253">
    <property type="term" value="P:peptidoglycan catabolic process"/>
    <property type="evidence" value="ECO:0007669"/>
    <property type="project" value="InterPro"/>
</dbReference>
<comment type="caution">
    <text evidence="7">The sequence shown here is derived from an EMBL/GenBank/DDBJ whole genome shotgun (WGS) entry which is preliminary data.</text>
</comment>
<dbReference type="Pfam" id="PF01510">
    <property type="entry name" value="Amidase_2"/>
    <property type="match status" value="1"/>
</dbReference>
<evidence type="ECO:0000256" key="2">
    <source>
        <dbReference type="ARBA" id="ARBA00007553"/>
    </source>
</evidence>
<organism evidence="7 8">
    <name type="scientific">Hyphomonas jannaschiana VP2</name>
    <dbReference type="NCBI Taxonomy" id="1280952"/>
    <lineage>
        <taxon>Bacteria</taxon>
        <taxon>Pseudomonadati</taxon>
        <taxon>Pseudomonadota</taxon>
        <taxon>Alphaproteobacteria</taxon>
        <taxon>Hyphomonadales</taxon>
        <taxon>Hyphomonadaceae</taxon>
        <taxon>Hyphomonas</taxon>
    </lineage>
</organism>
<dbReference type="PATRIC" id="fig|1280952.3.peg.279"/>
<feature type="domain" description="N-acetylmuramoyl-L-alanine amidase" evidence="6">
    <location>
        <begin position="6"/>
        <end position="148"/>
    </location>
</feature>
<keyword evidence="5" id="KW-0961">Cell wall biogenesis/degradation</keyword>
<dbReference type="EMBL" id="ARYJ01000001">
    <property type="protein sequence ID" value="KCZ91147.1"/>
    <property type="molecule type" value="Genomic_DNA"/>
</dbReference>
<comment type="similarity">
    <text evidence="2">Belongs to the N-acetylmuramoyl-L-alanine amidase 2 family.</text>
</comment>
<dbReference type="PANTHER" id="PTHR30417:SF1">
    <property type="entry name" value="N-ACETYLMURAMOYL-L-ALANINE AMIDASE AMID"/>
    <property type="match status" value="1"/>
</dbReference>